<dbReference type="InterPro" id="IPR029062">
    <property type="entry name" value="Class_I_gatase-like"/>
</dbReference>
<gene>
    <name evidence="3" type="ORF">A2J15_002505</name>
    <name evidence="4" type="ORF">DZD40_01160</name>
</gene>
<dbReference type="InterPro" id="IPR017926">
    <property type="entry name" value="GATASE"/>
</dbReference>
<evidence type="ECO:0000259" key="2">
    <source>
        <dbReference type="Pfam" id="PF00117"/>
    </source>
</evidence>
<dbReference type="KEGG" id="chw:A2J15_002505"/>
<protein>
    <submittedName>
        <fullName evidence="4">Aminodeoxychorismate/anthranilate synthase component II</fullName>
    </submittedName>
</protein>
<dbReference type="FunFam" id="3.40.50.880:FF:000003">
    <property type="entry name" value="Anthranilate synthase component II"/>
    <property type="match status" value="1"/>
</dbReference>
<dbReference type="OrthoDB" id="9806430at2"/>
<evidence type="ECO:0000313" key="4">
    <source>
        <dbReference type="EMBL" id="RQD88504.1"/>
    </source>
</evidence>
<dbReference type="STRING" id="1813019.A2J15_02805"/>
<dbReference type="CDD" id="cd01743">
    <property type="entry name" value="GATase1_Anthranilate_Synthase"/>
    <property type="match status" value="1"/>
</dbReference>
<dbReference type="PANTHER" id="PTHR43418:SF4">
    <property type="entry name" value="MULTIFUNCTIONAL TRYPTOPHAN BIOSYNTHESIS PROTEIN"/>
    <property type="match status" value="1"/>
</dbReference>
<dbReference type="PANTHER" id="PTHR43418">
    <property type="entry name" value="MULTIFUNCTIONAL TRYPTOPHAN BIOSYNTHESIS PROTEIN-RELATED"/>
    <property type="match status" value="1"/>
</dbReference>
<evidence type="ECO:0000313" key="5">
    <source>
        <dbReference type="Proteomes" id="UP000093205"/>
    </source>
</evidence>
<organism evidence="4 6">
    <name type="scientific">Campylobacter hepaticus</name>
    <dbReference type="NCBI Taxonomy" id="1813019"/>
    <lineage>
        <taxon>Bacteria</taxon>
        <taxon>Pseudomonadati</taxon>
        <taxon>Campylobacterota</taxon>
        <taxon>Epsilonproteobacteria</taxon>
        <taxon>Campylobacterales</taxon>
        <taxon>Campylobacteraceae</taxon>
        <taxon>Campylobacter</taxon>
    </lineage>
</organism>
<keyword evidence="1" id="KW-0315">Glutamine amidotransferase</keyword>
<dbReference type="PROSITE" id="PS51273">
    <property type="entry name" value="GATASE_TYPE_1"/>
    <property type="match status" value="1"/>
</dbReference>
<accession>A0A424Z2W3</accession>
<feature type="domain" description="Glutamine amidotransferase" evidence="2">
    <location>
        <begin position="6"/>
        <end position="186"/>
    </location>
</feature>
<dbReference type="Pfam" id="PF00117">
    <property type="entry name" value="GATase"/>
    <property type="match status" value="1"/>
</dbReference>
<dbReference type="SUPFAM" id="SSF52317">
    <property type="entry name" value="Class I glutamine amidotransferase-like"/>
    <property type="match status" value="1"/>
</dbReference>
<dbReference type="Proteomes" id="UP000286095">
    <property type="component" value="Unassembled WGS sequence"/>
</dbReference>
<evidence type="ECO:0000256" key="1">
    <source>
        <dbReference type="ARBA" id="ARBA00022962"/>
    </source>
</evidence>
<dbReference type="GeneID" id="44004380"/>
<evidence type="ECO:0000313" key="3">
    <source>
        <dbReference type="EMBL" id="AXP08598.1"/>
    </source>
</evidence>
<dbReference type="NCBIfam" id="TIGR00566">
    <property type="entry name" value="trpG_papA"/>
    <property type="match status" value="1"/>
</dbReference>
<dbReference type="Gene3D" id="3.40.50.880">
    <property type="match status" value="1"/>
</dbReference>
<keyword evidence="5" id="KW-1185">Reference proteome</keyword>
<dbReference type="PRINTS" id="PR00097">
    <property type="entry name" value="ANTSNTHASEII"/>
</dbReference>
<reference evidence="5 6" key="1">
    <citation type="submission" date="2018-08" db="EMBL/GenBank/DDBJ databases">
        <title>Survival mechanisms of Campylobacter hepaticus identified by genomic analysis and comparative transcriptomic analysis of in vivo and in vitro derived bacteria.</title>
        <authorList>
            <person name="Van T.T.H."/>
            <person name="Moore R.J."/>
        </authorList>
    </citation>
    <scope>NUCLEOTIDE SEQUENCE [LARGE SCALE GENOMIC DNA]</scope>
    <source>
        <strain evidence="4 6">54L</strain>
        <strain evidence="3 5">HV10</strain>
    </source>
</reference>
<dbReference type="RefSeq" id="WP_066778315.1">
    <property type="nucleotide sequence ID" value="NZ_CBCSFE010000005.1"/>
</dbReference>
<dbReference type="GO" id="GO:0004049">
    <property type="term" value="F:anthranilate synthase activity"/>
    <property type="evidence" value="ECO:0007669"/>
    <property type="project" value="TreeGrafter"/>
</dbReference>
<evidence type="ECO:0000313" key="6">
    <source>
        <dbReference type="Proteomes" id="UP000286095"/>
    </source>
</evidence>
<dbReference type="PRINTS" id="PR00096">
    <property type="entry name" value="GATASE"/>
</dbReference>
<dbReference type="Proteomes" id="UP000093205">
    <property type="component" value="Chromosome"/>
</dbReference>
<name>A0A424Z2W3_9BACT</name>
<dbReference type="AlphaFoldDB" id="A0A424Z2W3"/>
<dbReference type="InterPro" id="IPR006221">
    <property type="entry name" value="TrpG/PapA_dom"/>
</dbReference>
<dbReference type="GO" id="GO:0000162">
    <property type="term" value="P:L-tryptophan biosynthetic process"/>
    <property type="evidence" value="ECO:0007669"/>
    <property type="project" value="TreeGrafter"/>
</dbReference>
<dbReference type="EMBL" id="QURW01000002">
    <property type="protein sequence ID" value="RQD88504.1"/>
    <property type="molecule type" value="Genomic_DNA"/>
</dbReference>
<proteinExistence type="predicted"/>
<dbReference type="EMBL" id="CP031611">
    <property type="protein sequence ID" value="AXP08598.1"/>
    <property type="molecule type" value="Genomic_DNA"/>
</dbReference>
<dbReference type="GO" id="GO:0005829">
    <property type="term" value="C:cytosol"/>
    <property type="evidence" value="ECO:0007669"/>
    <property type="project" value="TreeGrafter"/>
</dbReference>
<sequence>MKKILFIDNYDSFSYIIVYYLKELGYACKIIKNDSFDKVKELEKFDFTHLIISPGPHSPKESKLSLKAIKHFKKNKKILGICLGHQCIAEVFGGKVSKMENPMHGKISKLYFKKDPIFKDIEQEFTICLYHSLHISTMPKQCKILAYNSQNIIMAIKHKKYDIYGLQFHPEAVLSQNGKKILSNFMKI</sequence>
<dbReference type="InterPro" id="IPR050472">
    <property type="entry name" value="Anth_synth/Amidotransfase"/>
</dbReference>